<dbReference type="AlphaFoldDB" id="A0A315Z9I8"/>
<protein>
    <submittedName>
        <fullName evidence="1">Uncharacterized protein</fullName>
    </submittedName>
</protein>
<sequence>MSIGSGEKSMLHSLSVEIREQNKAVLQSVLDGLAIYEQGVEDSQELINLLLDSICNSYKWGGYKVALGLKNDRFYTSDLSVIDAYTDIAKSLLLLAVKGVEKETDIMPRFRHCIESALSELVEGRAE</sequence>
<evidence type="ECO:0000313" key="2">
    <source>
        <dbReference type="Proteomes" id="UP000245535"/>
    </source>
</evidence>
<keyword evidence="2" id="KW-1185">Reference proteome</keyword>
<comment type="caution">
    <text evidence="1">The sequence shown here is derived from an EMBL/GenBank/DDBJ whole genome shotgun (WGS) entry which is preliminary data.</text>
</comment>
<gene>
    <name evidence="1" type="ORF">BC781_104364</name>
</gene>
<reference evidence="1 2" key="1">
    <citation type="submission" date="2018-03" db="EMBL/GenBank/DDBJ databases">
        <title>Genomic Encyclopedia of Archaeal and Bacterial Type Strains, Phase II (KMG-II): from individual species to whole genera.</title>
        <authorList>
            <person name="Goeker M."/>
        </authorList>
    </citation>
    <scope>NUCLEOTIDE SEQUENCE [LARGE SCALE GENOMIC DNA]</scope>
    <source>
        <strain evidence="1 2">DSM 28229</strain>
    </source>
</reference>
<proteinExistence type="predicted"/>
<dbReference type="Proteomes" id="UP000245535">
    <property type="component" value="Unassembled WGS sequence"/>
</dbReference>
<dbReference type="RefSeq" id="WP_109620130.1">
    <property type="nucleotide sequence ID" value="NZ_QGDO01000004.1"/>
</dbReference>
<name>A0A315Z9I8_SEDFL</name>
<dbReference type="EMBL" id="QGDO01000004">
    <property type="protein sequence ID" value="PWJ41089.1"/>
    <property type="molecule type" value="Genomic_DNA"/>
</dbReference>
<organism evidence="1 2">
    <name type="scientific">Sediminitomix flava</name>
    <dbReference type="NCBI Taxonomy" id="379075"/>
    <lineage>
        <taxon>Bacteria</taxon>
        <taxon>Pseudomonadati</taxon>
        <taxon>Bacteroidota</taxon>
        <taxon>Cytophagia</taxon>
        <taxon>Cytophagales</taxon>
        <taxon>Flammeovirgaceae</taxon>
        <taxon>Sediminitomix</taxon>
    </lineage>
</organism>
<evidence type="ECO:0000313" key="1">
    <source>
        <dbReference type="EMBL" id="PWJ41089.1"/>
    </source>
</evidence>
<accession>A0A315Z9I8</accession>